<evidence type="ECO:0000259" key="1">
    <source>
        <dbReference type="Pfam" id="PF01261"/>
    </source>
</evidence>
<dbReference type="EMBL" id="JBHMAF010000065">
    <property type="protein sequence ID" value="MFB9759240.1"/>
    <property type="molecule type" value="Genomic_DNA"/>
</dbReference>
<gene>
    <name evidence="2" type="ORF">ACFFMS_12390</name>
</gene>
<dbReference type="SUPFAM" id="SSF51658">
    <property type="entry name" value="Xylose isomerase-like"/>
    <property type="match status" value="1"/>
</dbReference>
<dbReference type="GO" id="GO:0016853">
    <property type="term" value="F:isomerase activity"/>
    <property type="evidence" value="ECO:0007669"/>
    <property type="project" value="UniProtKB-KW"/>
</dbReference>
<keyword evidence="3" id="KW-1185">Reference proteome</keyword>
<keyword evidence="2" id="KW-0413">Isomerase</keyword>
<protein>
    <submittedName>
        <fullName evidence="2">Sugar phosphate isomerase/epimerase family protein</fullName>
    </submittedName>
</protein>
<proteinExistence type="predicted"/>
<accession>A0ABV5WF63</accession>
<dbReference type="InterPro" id="IPR036237">
    <property type="entry name" value="Xyl_isomerase-like_sf"/>
</dbReference>
<dbReference type="PANTHER" id="PTHR12110">
    <property type="entry name" value="HYDROXYPYRUVATE ISOMERASE"/>
    <property type="match status" value="1"/>
</dbReference>
<dbReference type="Pfam" id="PF01261">
    <property type="entry name" value="AP_endonuc_2"/>
    <property type="match status" value="1"/>
</dbReference>
<feature type="domain" description="Xylose isomerase-like TIM barrel" evidence="1">
    <location>
        <begin position="20"/>
        <end position="272"/>
    </location>
</feature>
<dbReference type="RefSeq" id="WP_379949535.1">
    <property type="nucleotide sequence ID" value="NZ_JBHMAF010000065.1"/>
</dbReference>
<dbReference type="PANTHER" id="PTHR12110:SF21">
    <property type="entry name" value="XYLOSE ISOMERASE-LIKE TIM BARREL DOMAIN-CONTAINING PROTEIN"/>
    <property type="match status" value="1"/>
</dbReference>
<name>A0ABV5WF63_9BACI</name>
<dbReference type="InterPro" id="IPR013022">
    <property type="entry name" value="Xyl_isomerase-like_TIM-brl"/>
</dbReference>
<reference evidence="2 3" key="1">
    <citation type="submission" date="2024-09" db="EMBL/GenBank/DDBJ databases">
        <authorList>
            <person name="Sun Q."/>
            <person name="Mori K."/>
        </authorList>
    </citation>
    <scope>NUCLEOTIDE SEQUENCE [LARGE SCALE GENOMIC DNA]</scope>
    <source>
        <strain evidence="2 3">JCM 11201</strain>
    </source>
</reference>
<dbReference type="Proteomes" id="UP001589609">
    <property type="component" value="Unassembled WGS sequence"/>
</dbReference>
<sequence>MNIGIRAHDLKKRPLEELVQEISNKGLTSVQLALGKSFDFDTGLGSLSPGMAYKIGTAFRNHNIQIAVLGCYINMIHPDQDERRKALERFKEHIRYARDFGCSIVGTETGNVNADIVYTVENFKEEPFQQVVSSVRELVNEAEKFGVIVGIEGGVNHPIYSPKVMKRLLDTIDSNNLQVIFDPVNFLTIENYLQQEEIFTEAIELFGDRIAILHAKDFIVEDNQLKPTAVGKGLLDYDVVIRLIKSKKPFVNILMEETTEPFIEESIEFLRDKYKSARDFV</sequence>
<dbReference type="Gene3D" id="3.20.20.150">
    <property type="entry name" value="Divalent-metal-dependent TIM barrel enzymes"/>
    <property type="match status" value="1"/>
</dbReference>
<comment type="caution">
    <text evidence="2">The sequence shown here is derived from an EMBL/GenBank/DDBJ whole genome shotgun (WGS) entry which is preliminary data.</text>
</comment>
<dbReference type="InterPro" id="IPR050312">
    <property type="entry name" value="IolE/XylAMocC-like"/>
</dbReference>
<evidence type="ECO:0000313" key="2">
    <source>
        <dbReference type="EMBL" id="MFB9759240.1"/>
    </source>
</evidence>
<organism evidence="2 3">
    <name type="scientific">Ectobacillus funiculus</name>
    <dbReference type="NCBI Taxonomy" id="137993"/>
    <lineage>
        <taxon>Bacteria</taxon>
        <taxon>Bacillati</taxon>
        <taxon>Bacillota</taxon>
        <taxon>Bacilli</taxon>
        <taxon>Bacillales</taxon>
        <taxon>Bacillaceae</taxon>
        <taxon>Ectobacillus</taxon>
    </lineage>
</organism>
<evidence type="ECO:0000313" key="3">
    <source>
        <dbReference type="Proteomes" id="UP001589609"/>
    </source>
</evidence>